<keyword evidence="3" id="KW-1185">Reference proteome</keyword>
<evidence type="ECO:0000313" key="2">
    <source>
        <dbReference type="EMBL" id="MBW0485724.1"/>
    </source>
</evidence>
<protein>
    <recommendedName>
        <fullName evidence="4">Cyanovirin-N domain-containing protein</fullName>
    </recommendedName>
</protein>
<dbReference type="AlphaFoldDB" id="A0A9Q3H0M6"/>
<proteinExistence type="predicted"/>
<keyword evidence="1" id="KW-0732">Signal</keyword>
<dbReference type="Proteomes" id="UP000765509">
    <property type="component" value="Unassembled WGS sequence"/>
</dbReference>
<accession>A0A9Q3H0M6</accession>
<sequence>MLQHYFLKLAVMLTLISGRLAQESCTLSLSPNQDGTVTCTRSDQVNFKCQAGSCNGDKIYLQNCNGANGQKKLYPYVWATNFDINSFDKVVQVYGGQTSSQISGQRAKITERIDCKWSGDKDHNAVTRVSCGQCQR</sequence>
<comment type="caution">
    <text evidence="2">The sequence shown here is derived from an EMBL/GenBank/DDBJ whole genome shotgun (WGS) entry which is preliminary data.</text>
</comment>
<reference evidence="2" key="1">
    <citation type="submission" date="2021-03" db="EMBL/GenBank/DDBJ databases">
        <title>Draft genome sequence of rust myrtle Austropuccinia psidii MF-1, a brazilian biotype.</title>
        <authorList>
            <person name="Quecine M.C."/>
            <person name="Pachon D.M.R."/>
            <person name="Bonatelli M.L."/>
            <person name="Correr F.H."/>
            <person name="Franceschini L.M."/>
            <person name="Leite T.F."/>
            <person name="Margarido G.R.A."/>
            <person name="Almeida C.A."/>
            <person name="Ferrarezi J.A."/>
            <person name="Labate C.A."/>
        </authorList>
    </citation>
    <scope>NUCLEOTIDE SEQUENCE</scope>
    <source>
        <strain evidence="2">MF-1</strain>
    </source>
</reference>
<dbReference type="EMBL" id="AVOT02008299">
    <property type="protein sequence ID" value="MBW0485724.1"/>
    <property type="molecule type" value="Genomic_DNA"/>
</dbReference>
<evidence type="ECO:0000313" key="3">
    <source>
        <dbReference type="Proteomes" id="UP000765509"/>
    </source>
</evidence>
<feature type="chain" id="PRO_5040258727" description="Cyanovirin-N domain-containing protein" evidence="1">
    <location>
        <begin position="22"/>
        <end position="136"/>
    </location>
</feature>
<gene>
    <name evidence="2" type="ORF">O181_025439</name>
</gene>
<name>A0A9Q3H0M6_9BASI</name>
<evidence type="ECO:0000256" key="1">
    <source>
        <dbReference type="SAM" id="SignalP"/>
    </source>
</evidence>
<feature type="signal peptide" evidence="1">
    <location>
        <begin position="1"/>
        <end position="21"/>
    </location>
</feature>
<evidence type="ECO:0008006" key="4">
    <source>
        <dbReference type="Google" id="ProtNLM"/>
    </source>
</evidence>
<organism evidence="2 3">
    <name type="scientific">Austropuccinia psidii MF-1</name>
    <dbReference type="NCBI Taxonomy" id="1389203"/>
    <lineage>
        <taxon>Eukaryota</taxon>
        <taxon>Fungi</taxon>
        <taxon>Dikarya</taxon>
        <taxon>Basidiomycota</taxon>
        <taxon>Pucciniomycotina</taxon>
        <taxon>Pucciniomycetes</taxon>
        <taxon>Pucciniales</taxon>
        <taxon>Sphaerophragmiaceae</taxon>
        <taxon>Austropuccinia</taxon>
    </lineage>
</organism>